<feature type="transmembrane region" description="Helical" evidence="1">
    <location>
        <begin position="92"/>
        <end position="112"/>
    </location>
</feature>
<feature type="transmembrane region" description="Helical" evidence="1">
    <location>
        <begin position="52"/>
        <end position="71"/>
    </location>
</feature>
<reference evidence="4 5" key="1">
    <citation type="journal article" date="2015" name="Genome Biol.">
        <title>Comparative genomics of Steinernema reveals deeply conserved gene regulatory networks.</title>
        <authorList>
            <person name="Dillman A.R."/>
            <person name="Macchietto M."/>
            <person name="Porter C.F."/>
            <person name="Rogers A."/>
            <person name="Williams B."/>
            <person name="Antoshechkin I."/>
            <person name="Lee M.M."/>
            <person name="Goodwin Z."/>
            <person name="Lu X."/>
            <person name="Lewis E.E."/>
            <person name="Goodrich-Blair H."/>
            <person name="Stock S.P."/>
            <person name="Adams B.J."/>
            <person name="Sternberg P.W."/>
            <person name="Mortazavi A."/>
        </authorList>
    </citation>
    <scope>NUCLEOTIDE SEQUENCE [LARGE SCALE GENOMIC DNA]</scope>
    <source>
        <strain evidence="4 5">ALL</strain>
    </source>
</reference>
<dbReference type="GO" id="GO:0000271">
    <property type="term" value="P:polysaccharide biosynthetic process"/>
    <property type="evidence" value="ECO:0007669"/>
    <property type="project" value="TreeGrafter"/>
</dbReference>
<feature type="transmembrane region" description="Helical" evidence="1">
    <location>
        <begin position="254"/>
        <end position="275"/>
    </location>
</feature>
<dbReference type="Pfam" id="PF19040">
    <property type="entry name" value="SGNH"/>
    <property type="match status" value="1"/>
</dbReference>
<keyword evidence="1" id="KW-0812">Transmembrane</keyword>
<feature type="transmembrane region" description="Helical" evidence="1">
    <location>
        <begin position="148"/>
        <end position="174"/>
    </location>
</feature>
<dbReference type="AlphaFoldDB" id="A0A4U5PIN3"/>
<sequence>MVCEQIVIFLFSLNFQISVLLIMKRADLQGVRGFSILIVLLFHLFPKKFSNGFAGVDIFFVLSGYLMTMIYSKKSADYDFVKLFYIRRFLRLLPMYAMTLLSVLAIGSWMLIKIEYYYLRNDVGLALAMITNLINLKPNTDYWKQVTEYAFVLHTWSLSVEVQYYLVVPLLFFIEQRFSRFGSTIVGSLTLASFLFYCFASDRLTFGFPLARFWQFQVGSLSSKLTSEPPKKSDEENLVDKPEYLPIKDAHKPVIRLALSICLLTLALPNLHFLIKKQVQVSATLISGLIFAIPNDSSCIFSNPLFSYLGDISYVLYLIHWPMILFCRYYYEALLSENEYLARAAVFSILGSIFVHHLLEKNLLGSFKKSTVFTMGCYGLCLCFLAWPHIFSEEPFQDGFVPGHDSYYWSNETYYDPSWPHEKLIANALAKNDIMYWHAWSLPPECEPTKNQFSCKVKPGNGTLKIMAIGNSYCVRAFPAIYEILKDHYKTMEMVALGGWEPLDKLFYPNFPETCPECYEVQKYIRMQTADILFIVNRFFYNFRDRITGPFDKDEVTQRALKELQTYSKYVKKIFISGVTISFLKKKHPLLELNRRLHLNQSLDSVGEYPYRDFLHQQANTLTRIRYILTKCPKCVFYDMQAPLCDGKKQTCYKCDQKSFLAYYNDSDHLSNVAIEKLIPSLRNVIEKMVNEI</sequence>
<dbReference type="OrthoDB" id="92766at2759"/>
<evidence type="ECO:0000256" key="1">
    <source>
        <dbReference type="SAM" id="Phobius"/>
    </source>
</evidence>
<evidence type="ECO:0000313" key="5">
    <source>
        <dbReference type="Proteomes" id="UP000298663"/>
    </source>
</evidence>
<dbReference type="InterPro" id="IPR002656">
    <property type="entry name" value="Acyl_transf_3_dom"/>
</dbReference>
<comment type="caution">
    <text evidence="4">The sequence shown here is derived from an EMBL/GenBank/DDBJ whole genome shotgun (WGS) entry which is preliminary data.</text>
</comment>
<accession>A0A4U5PIN3</accession>
<feature type="transmembrane region" description="Helical" evidence="1">
    <location>
        <begin position="180"/>
        <end position="200"/>
    </location>
</feature>
<keyword evidence="1" id="KW-1133">Transmembrane helix</keyword>
<keyword evidence="5" id="KW-1185">Reference proteome</keyword>
<dbReference type="Proteomes" id="UP000298663">
    <property type="component" value="Unassembled WGS sequence"/>
</dbReference>
<evidence type="ECO:0000313" key="4">
    <source>
        <dbReference type="EMBL" id="TKR96420.1"/>
    </source>
</evidence>
<feature type="domain" description="SGNH" evidence="3">
    <location>
        <begin position="454"/>
        <end position="681"/>
    </location>
</feature>
<evidence type="ECO:0000259" key="2">
    <source>
        <dbReference type="Pfam" id="PF01757"/>
    </source>
</evidence>
<protein>
    <recommendedName>
        <fullName evidence="6">Acyltransferase 3 domain-containing protein</fullName>
    </recommendedName>
</protein>
<name>A0A4U5PIN3_STECR</name>
<reference evidence="4 5" key="2">
    <citation type="journal article" date="2019" name="G3 (Bethesda)">
        <title>Hybrid Assembly of the Genome of the Entomopathogenic Nematode Steinernema carpocapsae Identifies the X-Chromosome.</title>
        <authorList>
            <person name="Serra L."/>
            <person name="Macchietto M."/>
            <person name="Macias-Munoz A."/>
            <person name="McGill C.J."/>
            <person name="Rodriguez I.M."/>
            <person name="Rodriguez B."/>
            <person name="Murad R."/>
            <person name="Mortazavi A."/>
        </authorList>
    </citation>
    <scope>NUCLEOTIDE SEQUENCE [LARGE SCALE GENOMIC DNA]</scope>
    <source>
        <strain evidence="4 5">ALL</strain>
    </source>
</reference>
<dbReference type="EMBL" id="AZBU02000002">
    <property type="protein sequence ID" value="TKR96420.1"/>
    <property type="molecule type" value="Genomic_DNA"/>
</dbReference>
<feature type="transmembrane region" description="Helical" evidence="1">
    <location>
        <begin position="371"/>
        <end position="390"/>
    </location>
</feature>
<organism evidence="4 5">
    <name type="scientific">Steinernema carpocapsae</name>
    <name type="common">Entomopathogenic nematode</name>
    <dbReference type="NCBI Taxonomy" id="34508"/>
    <lineage>
        <taxon>Eukaryota</taxon>
        <taxon>Metazoa</taxon>
        <taxon>Ecdysozoa</taxon>
        <taxon>Nematoda</taxon>
        <taxon>Chromadorea</taxon>
        <taxon>Rhabditida</taxon>
        <taxon>Tylenchina</taxon>
        <taxon>Panagrolaimomorpha</taxon>
        <taxon>Strongyloidoidea</taxon>
        <taxon>Steinernematidae</taxon>
        <taxon>Steinernema</taxon>
    </lineage>
</organism>
<feature type="transmembrane region" description="Helical" evidence="1">
    <location>
        <begin position="30"/>
        <end position="46"/>
    </location>
</feature>
<dbReference type="GO" id="GO:0016747">
    <property type="term" value="F:acyltransferase activity, transferring groups other than amino-acyl groups"/>
    <property type="evidence" value="ECO:0007669"/>
    <property type="project" value="InterPro"/>
</dbReference>
<dbReference type="Pfam" id="PF01757">
    <property type="entry name" value="Acyl_transf_3"/>
    <property type="match status" value="1"/>
</dbReference>
<dbReference type="PANTHER" id="PTHR23028:SF53">
    <property type="entry name" value="ACYL_TRANSF_3 DOMAIN-CONTAINING PROTEIN"/>
    <property type="match status" value="1"/>
</dbReference>
<dbReference type="InterPro" id="IPR043968">
    <property type="entry name" value="SGNH"/>
</dbReference>
<dbReference type="GO" id="GO:0016020">
    <property type="term" value="C:membrane"/>
    <property type="evidence" value="ECO:0007669"/>
    <property type="project" value="TreeGrafter"/>
</dbReference>
<dbReference type="PANTHER" id="PTHR23028">
    <property type="entry name" value="ACETYLTRANSFERASE"/>
    <property type="match status" value="1"/>
</dbReference>
<feature type="transmembrane region" description="Helical" evidence="1">
    <location>
        <begin position="340"/>
        <end position="359"/>
    </location>
</feature>
<proteinExistence type="predicted"/>
<feature type="transmembrane region" description="Helical" evidence="1">
    <location>
        <begin position="6"/>
        <end position="23"/>
    </location>
</feature>
<feature type="domain" description="Acyltransferase 3" evidence="2">
    <location>
        <begin position="26"/>
        <end position="354"/>
    </location>
</feature>
<dbReference type="STRING" id="34508.A0A4U5PIN3"/>
<feature type="transmembrane region" description="Helical" evidence="1">
    <location>
        <begin position="314"/>
        <end position="334"/>
    </location>
</feature>
<keyword evidence="1" id="KW-0472">Membrane</keyword>
<dbReference type="InterPro" id="IPR050879">
    <property type="entry name" value="Acyltransferase_3"/>
</dbReference>
<gene>
    <name evidence="4" type="ORF">L596_010436</name>
</gene>
<evidence type="ECO:0000259" key="3">
    <source>
        <dbReference type="Pfam" id="PF19040"/>
    </source>
</evidence>
<evidence type="ECO:0008006" key="6">
    <source>
        <dbReference type="Google" id="ProtNLM"/>
    </source>
</evidence>